<dbReference type="EMBL" id="FN648529">
    <property type="protein sequence ID" value="CBJ32425.1"/>
    <property type="molecule type" value="Genomic_DNA"/>
</dbReference>
<dbReference type="eggNOG" id="KOG3114">
    <property type="taxonomic scope" value="Eukaryota"/>
</dbReference>
<keyword evidence="1" id="KW-1133">Transmembrane helix</keyword>
<keyword evidence="3" id="KW-1185">Reference proteome</keyword>
<dbReference type="GO" id="GO:0005794">
    <property type="term" value="C:Golgi apparatus"/>
    <property type="evidence" value="ECO:0007669"/>
    <property type="project" value="InterPro"/>
</dbReference>
<dbReference type="PANTHER" id="PTHR12822">
    <property type="entry name" value="PROTEIN YIPF"/>
    <property type="match status" value="1"/>
</dbReference>
<reference evidence="2 3" key="1">
    <citation type="journal article" date="2010" name="Nature">
        <title>The Ectocarpus genome and the independent evolution of multicellularity in brown algae.</title>
        <authorList>
            <person name="Cock J.M."/>
            <person name="Sterck L."/>
            <person name="Rouze P."/>
            <person name="Scornet D."/>
            <person name="Allen A.E."/>
            <person name="Amoutzias G."/>
            <person name="Anthouard V."/>
            <person name="Artiguenave F."/>
            <person name="Aury J.M."/>
            <person name="Badger J.H."/>
            <person name="Beszteri B."/>
            <person name="Billiau K."/>
            <person name="Bonnet E."/>
            <person name="Bothwell J.H."/>
            <person name="Bowler C."/>
            <person name="Boyen C."/>
            <person name="Brownlee C."/>
            <person name="Carrano C.J."/>
            <person name="Charrier B."/>
            <person name="Cho G.Y."/>
            <person name="Coelho S.M."/>
            <person name="Collen J."/>
            <person name="Corre E."/>
            <person name="Da Silva C."/>
            <person name="Delage L."/>
            <person name="Delaroque N."/>
            <person name="Dittami S.M."/>
            <person name="Doulbeau S."/>
            <person name="Elias M."/>
            <person name="Farnham G."/>
            <person name="Gachon C.M."/>
            <person name="Gschloessl B."/>
            <person name="Heesch S."/>
            <person name="Jabbari K."/>
            <person name="Jubin C."/>
            <person name="Kawai H."/>
            <person name="Kimura K."/>
            <person name="Kloareg B."/>
            <person name="Kupper F.C."/>
            <person name="Lang D."/>
            <person name="Le Bail A."/>
            <person name="Leblanc C."/>
            <person name="Lerouge P."/>
            <person name="Lohr M."/>
            <person name="Lopez P.J."/>
            <person name="Martens C."/>
            <person name="Maumus F."/>
            <person name="Michel G."/>
            <person name="Miranda-Saavedra D."/>
            <person name="Morales J."/>
            <person name="Moreau H."/>
            <person name="Motomura T."/>
            <person name="Nagasato C."/>
            <person name="Napoli C.A."/>
            <person name="Nelson D.R."/>
            <person name="Nyvall-Collen P."/>
            <person name="Peters A.F."/>
            <person name="Pommier C."/>
            <person name="Potin P."/>
            <person name="Poulain J."/>
            <person name="Quesneville H."/>
            <person name="Read B."/>
            <person name="Rensing S.A."/>
            <person name="Ritter A."/>
            <person name="Rousvoal S."/>
            <person name="Samanta M."/>
            <person name="Samson G."/>
            <person name="Schroeder D.C."/>
            <person name="Segurens B."/>
            <person name="Strittmatter M."/>
            <person name="Tonon T."/>
            <person name="Tregear J.W."/>
            <person name="Valentin K."/>
            <person name="von Dassow P."/>
            <person name="Yamagishi T."/>
            <person name="Van de Peer Y."/>
            <person name="Wincker P."/>
        </authorList>
    </citation>
    <scope>NUCLEOTIDE SEQUENCE [LARGE SCALE GENOMIC DNA]</scope>
    <source>
        <strain evidence="3">Ec32 / CCAP1310/4</strain>
    </source>
</reference>
<feature type="transmembrane region" description="Helical" evidence="1">
    <location>
        <begin position="180"/>
        <end position="211"/>
    </location>
</feature>
<keyword evidence="1" id="KW-0812">Transmembrane</keyword>
<sequence>MAMKEFEMSDVTAGGEDTEAFYGADGGSNGVDAGQLLSGGGKLSDDSAAGGGEAQTVWCGCLSLAFYQQFFRVDTKDVTERWLHSILSWRRETGFLDLVADNPDAYGPFWNSTSLIFLIAFTTNLSEGGYDLNTLVVSTWIVYGFAACAPLAVWLVLNQMDLPVPLVKLGCMYGYSLGPYLPAILVCALPVPYMTLVALSAAGTLSVVFLLRALTPVLLERNVAMASPVMAGLGVLQVIFTLVIKFAFF</sequence>
<evidence type="ECO:0000313" key="2">
    <source>
        <dbReference type="EMBL" id="CBJ32425.1"/>
    </source>
</evidence>
<organism evidence="2 3">
    <name type="scientific">Ectocarpus siliculosus</name>
    <name type="common">Brown alga</name>
    <name type="synonym">Conferva siliculosa</name>
    <dbReference type="NCBI Taxonomy" id="2880"/>
    <lineage>
        <taxon>Eukaryota</taxon>
        <taxon>Sar</taxon>
        <taxon>Stramenopiles</taxon>
        <taxon>Ochrophyta</taxon>
        <taxon>PX clade</taxon>
        <taxon>Phaeophyceae</taxon>
        <taxon>Ectocarpales</taxon>
        <taxon>Ectocarpaceae</taxon>
        <taxon>Ectocarpus</taxon>
    </lineage>
</organism>
<dbReference type="InParanoid" id="D7FY12"/>
<accession>D7FY12</accession>
<feature type="transmembrane region" description="Helical" evidence="1">
    <location>
        <begin position="140"/>
        <end position="160"/>
    </location>
</feature>
<dbReference type="EMBL" id="FN649731">
    <property type="protein sequence ID" value="CBJ32425.1"/>
    <property type="molecule type" value="Genomic_DNA"/>
</dbReference>
<dbReference type="GO" id="GO:0031267">
    <property type="term" value="F:small GTPase binding"/>
    <property type="evidence" value="ECO:0007669"/>
    <property type="project" value="InterPro"/>
</dbReference>
<evidence type="ECO:0008006" key="4">
    <source>
        <dbReference type="Google" id="ProtNLM"/>
    </source>
</evidence>
<dbReference type="OMA" id="PIWISVT"/>
<gene>
    <name evidence="2" type="ORF">Esi_0338_0002</name>
</gene>
<dbReference type="STRING" id="2880.D7FY12"/>
<proteinExistence type="predicted"/>
<dbReference type="PANTHER" id="PTHR12822:SF2">
    <property type="entry name" value="PROTEIN YIPF"/>
    <property type="match status" value="1"/>
</dbReference>
<name>D7FY12_ECTSI</name>
<dbReference type="AlphaFoldDB" id="D7FY12"/>
<feature type="transmembrane region" description="Helical" evidence="1">
    <location>
        <begin position="223"/>
        <end position="248"/>
    </location>
</feature>
<keyword evidence="1" id="KW-0472">Membrane</keyword>
<evidence type="ECO:0000256" key="1">
    <source>
        <dbReference type="SAM" id="Phobius"/>
    </source>
</evidence>
<dbReference type="Proteomes" id="UP000002630">
    <property type="component" value="Linkage Group LG06"/>
</dbReference>
<dbReference type="InterPro" id="IPR039765">
    <property type="entry name" value="Yip5/YIPF1/YIPF2"/>
</dbReference>
<evidence type="ECO:0000313" key="3">
    <source>
        <dbReference type="Proteomes" id="UP000002630"/>
    </source>
</evidence>
<protein>
    <recommendedName>
        <fullName evidence="4">Protein YIPF</fullName>
    </recommendedName>
</protein>
<dbReference type="OrthoDB" id="10256463at2759"/>
<dbReference type="GO" id="GO:0016192">
    <property type="term" value="P:vesicle-mediated transport"/>
    <property type="evidence" value="ECO:0007669"/>
    <property type="project" value="InterPro"/>
</dbReference>